<dbReference type="EMBL" id="QXFM01000064">
    <property type="protein sequence ID" value="RIV89484.1"/>
    <property type="molecule type" value="Genomic_DNA"/>
</dbReference>
<evidence type="ECO:0000313" key="2">
    <source>
        <dbReference type="Proteomes" id="UP000265366"/>
    </source>
</evidence>
<dbReference type="OrthoDB" id="7427752at2"/>
<dbReference type="RefSeq" id="WP_119592293.1">
    <property type="nucleotide sequence ID" value="NZ_QXFM01000064.1"/>
</dbReference>
<evidence type="ECO:0000313" key="1">
    <source>
        <dbReference type="EMBL" id="RIV89484.1"/>
    </source>
</evidence>
<gene>
    <name evidence="1" type="ORF">D2V17_06550</name>
</gene>
<keyword evidence="2" id="KW-1185">Reference proteome</keyword>
<protein>
    <submittedName>
        <fullName evidence="1">Hpt domain-containing protein</fullName>
    </submittedName>
</protein>
<comment type="caution">
    <text evidence="1">The sequence shown here is derived from an EMBL/GenBank/DDBJ whole genome shotgun (WGS) entry which is preliminary data.</text>
</comment>
<dbReference type="Proteomes" id="UP000265366">
    <property type="component" value="Unassembled WGS sequence"/>
</dbReference>
<reference evidence="1 2" key="1">
    <citation type="submission" date="2018-08" db="EMBL/GenBank/DDBJ databases">
        <title>Erythrobacter zhengii sp.nov., a bacterium isolated from deep-sea sediment.</title>
        <authorList>
            <person name="Fang C."/>
            <person name="Wu Y.-H."/>
            <person name="Sun C."/>
            <person name="Wang H."/>
            <person name="Cheng H."/>
            <person name="Meng F.-X."/>
            <person name="Wang C.-S."/>
            <person name="Xu X.-W."/>
        </authorList>
    </citation>
    <scope>NUCLEOTIDE SEQUENCE [LARGE SCALE GENOMIC DNA]</scope>
    <source>
        <strain evidence="1 2">CCTCC AB 2015396</strain>
    </source>
</reference>
<proteinExistence type="predicted"/>
<dbReference type="AlphaFoldDB" id="A0A3A1P6P2"/>
<dbReference type="InterPro" id="IPR036641">
    <property type="entry name" value="HPT_dom_sf"/>
</dbReference>
<dbReference type="SUPFAM" id="SSF47226">
    <property type="entry name" value="Histidine-containing phosphotransfer domain, HPT domain"/>
    <property type="match status" value="1"/>
</dbReference>
<organism evidence="1 2">
    <name type="scientific">Aurantiacibacter xanthus</name>
    <dbReference type="NCBI Taxonomy" id="1784712"/>
    <lineage>
        <taxon>Bacteria</taxon>
        <taxon>Pseudomonadati</taxon>
        <taxon>Pseudomonadota</taxon>
        <taxon>Alphaproteobacteria</taxon>
        <taxon>Sphingomonadales</taxon>
        <taxon>Erythrobacteraceae</taxon>
        <taxon>Aurantiacibacter</taxon>
    </lineage>
</organism>
<sequence length="101" mass="10553">MAYESGSFEAAIAAAAGADADLRAQLIGGFVESVVTQIDLLGRARCDGNWHVAAQRLKGLGASFHDGELVALAERALDSAPGDPVAVRHLMDYSVRLTAKT</sequence>
<name>A0A3A1P6P2_9SPHN</name>
<accession>A0A3A1P6P2</accession>
<dbReference type="GO" id="GO:0000160">
    <property type="term" value="P:phosphorelay signal transduction system"/>
    <property type="evidence" value="ECO:0007669"/>
    <property type="project" value="InterPro"/>
</dbReference>